<comment type="cofactor">
    <cofactor evidence="2">
        <name>a divalent metal cation</name>
        <dbReference type="ChEBI" id="CHEBI:60240"/>
    </cofactor>
</comment>
<evidence type="ECO:0000259" key="3">
    <source>
        <dbReference type="Pfam" id="PF12850"/>
    </source>
</evidence>
<dbReference type="InterPro" id="IPR024654">
    <property type="entry name" value="Calcineurin-like_PHP_lpxH"/>
</dbReference>
<proteinExistence type="inferred from homology"/>
<dbReference type="NCBIfam" id="TIGR00040">
    <property type="entry name" value="yfcE"/>
    <property type="match status" value="1"/>
</dbReference>
<sequence>MILETQGKVLVLSDSHGDVETMLDIIGHWENELDAVIFTGDGAEDLVEAAFIFKDLSFYAVTGNNDRMQAPNSRVNFPLENELVLFGRKIYVTHGHIATYALVKQEVLRRALLAEASIALYGHLHIPEVYIEDNIARFNSGSIAYPRGSSDPSYLILDISAHYLGYQFFHAKSHQKRDILV</sequence>
<keyword evidence="2" id="KW-0479">Metal-binding</keyword>
<comment type="similarity">
    <text evidence="1 2">Belongs to the metallophosphoesterase superfamily. YfcE family.</text>
</comment>
<protein>
    <recommendedName>
        <fullName evidence="2">Phosphoesterase</fullName>
        <ecNumber evidence="2">3.1.4.-</ecNumber>
    </recommendedName>
</protein>
<name>A0ABY3X3H8_9GAMM</name>
<dbReference type="EC" id="3.1.4.-" evidence="2"/>
<evidence type="ECO:0000256" key="2">
    <source>
        <dbReference type="RuleBase" id="RU362039"/>
    </source>
</evidence>
<dbReference type="Pfam" id="PF12850">
    <property type="entry name" value="Metallophos_2"/>
    <property type="match status" value="1"/>
</dbReference>
<organism evidence="4 5">
    <name type="scientific">Ignatzschineria rhizosphaerae</name>
    <dbReference type="NCBI Taxonomy" id="2923279"/>
    <lineage>
        <taxon>Bacteria</taxon>
        <taxon>Pseudomonadati</taxon>
        <taxon>Pseudomonadota</taxon>
        <taxon>Gammaproteobacteria</taxon>
        <taxon>Cardiobacteriales</taxon>
        <taxon>Ignatzschineriaceae</taxon>
        <taxon>Ignatzschineria</taxon>
    </lineage>
</organism>
<dbReference type="Proteomes" id="UP000829542">
    <property type="component" value="Chromosome"/>
</dbReference>
<evidence type="ECO:0000256" key="1">
    <source>
        <dbReference type="ARBA" id="ARBA00008950"/>
    </source>
</evidence>
<feature type="domain" description="Calcineurin-like phosphoesterase" evidence="3">
    <location>
        <begin position="8"/>
        <end position="160"/>
    </location>
</feature>
<dbReference type="SUPFAM" id="SSF56300">
    <property type="entry name" value="Metallo-dependent phosphatases"/>
    <property type="match status" value="1"/>
</dbReference>
<gene>
    <name evidence="4" type="ORF">MMG00_06225</name>
</gene>
<accession>A0ABY3X3H8</accession>
<evidence type="ECO:0000313" key="5">
    <source>
        <dbReference type="Proteomes" id="UP000829542"/>
    </source>
</evidence>
<reference evidence="4 5" key="1">
    <citation type="submission" date="2022-03" db="EMBL/GenBank/DDBJ databases">
        <title>Ignatzschineria rhizosphaerae HR5S32.</title>
        <authorList>
            <person name="Sun J.Q."/>
            <person name="Feng J.Y."/>
        </authorList>
    </citation>
    <scope>NUCLEOTIDE SEQUENCE [LARGE SCALE GENOMIC DNA]</scope>
    <source>
        <strain evidence="4 5">HR5S32</strain>
    </source>
</reference>
<keyword evidence="5" id="KW-1185">Reference proteome</keyword>
<dbReference type="RefSeq" id="WP_242152948.1">
    <property type="nucleotide sequence ID" value="NZ_CP093379.1"/>
</dbReference>
<dbReference type="Gene3D" id="3.60.21.10">
    <property type="match status" value="1"/>
</dbReference>
<dbReference type="EMBL" id="CP093379">
    <property type="protein sequence ID" value="UNM97437.1"/>
    <property type="molecule type" value="Genomic_DNA"/>
</dbReference>
<evidence type="ECO:0000313" key="4">
    <source>
        <dbReference type="EMBL" id="UNM97437.1"/>
    </source>
</evidence>
<dbReference type="InterPro" id="IPR029052">
    <property type="entry name" value="Metallo-depent_PP-like"/>
</dbReference>
<dbReference type="InterPro" id="IPR000979">
    <property type="entry name" value="Phosphodiesterase_MJ0936/Vps29"/>
</dbReference>